<keyword evidence="10" id="KW-1003">Cell membrane</keyword>
<feature type="transmembrane region" description="Helical" evidence="10">
    <location>
        <begin position="80"/>
        <end position="108"/>
    </location>
</feature>
<keyword evidence="4 10" id="KW-0288">FMN</keyword>
<comment type="function">
    <text evidence="10">Part of a membrane-bound complex that couples electron transfer with translocation of ions across the membrane.</text>
</comment>
<feature type="transmembrane region" description="Helical" evidence="10">
    <location>
        <begin position="114"/>
        <end position="133"/>
    </location>
</feature>
<sequence>MEETANLTVSPAPHIRGSESISGIMRSVIIALLPATLFGIYYFGMHALLVVASCVISAILTEAVWAKIRGTSGSVLDGSAALTGLLVALVVPGGLPIWMGVLGSVVAISLGKQIFGGLGFNFFNPALVGRAFLMASFPKAMTTWDWQAMGVDWKVFELTSGATPLASQADVSWAGSGLSYMNLFLGKIGGCIGETSVAALVIGFLYLLYKGYADWRIPTAYLGSVALLTSVLGARGPIFHLLAGGVVIGALFMATDMVTTPVTKNGRWIFGLGCGLLTVLIRIYGGYPEGTSYAILLMNMFVPLIDQYTLPQVYGEVKANG</sequence>
<comment type="similarity">
    <text evidence="10">Belongs to the NqrB/RnfD family.</text>
</comment>
<evidence type="ECO:0000256" key="9">
    <source>
        <dbReference type="ARBA" id="ARBA00023136"/>
    </source>
</evidence>
<evidence type="ECO:0000256" key="10">
    <source>
        <dbReference type="HAMAP-Rule" id="MF_00462"/>
    </source>
</evidence>
<evidence type="ECO:0000256" key="5">
    <source>
        <dbReference type="ARBA" id="ARBA00022692"/>
    </source>
</evidence>
<evidence type="ECO:0000256" key="4">
    <source>
        <dbReference type="ARBA" id="ARBA00022643"/>
    </source>
</evidence>
<keyword evidence="1 10" id="KW-0813">Transport</keyword>
<comment type="cofactor">
    <cofactor evidence="10">
        <name>FMN</name>
        <dbReference type="ChEBI" id="CHEBI:58210"/>
    </cofactor>
</comment>
<keyword evidence="5 10" id="KW-0812">Transmembrane</keyword>
<dbReference type="PANTHER" id="PTHR30578:SF0">
    <property type="entry name" value="ION-TRANSLOCATING OXIDOREDUCTASE COMPLEX SUBUNIT D"/>
    <property type="match status" value="1"/>
</dbReference>
<feature type="transmembrane region" description="Helical" evidence="10">
    <location>
        <begin position="241"/>
        <end position="262"/>
    </location>
</feature>
<dbReference type="InterPro" id="IPR004338">
    <property type="entry name" value="NqrB/RnfD"/>
</dbReference>
<dbReference type="PANTHER" id="PTHR30578">
    <property type="entry name" value="ELECTRON TRANSPORT COMPLEX PROTEIN RNFD"/>
    <property type="match status" value="1"/>
</dbReference>
<feature type="modified residue" description="FMN phosphoryl threonine" evidence="10">
    <location>
        <position position="163"/>
    </location>
</feature>
<dbReference type="GO" id="GO:0005886">
    <property type="term" value="C:plasma membrane"/>
    <property type="evidence" value="ECO:0007669"/>
    <property type="project" value="UniProtKB-SubCell"/>
</dbReference>
<gene>
    <name evidence="10 11" type="primary">rnfD</name>
</gene>
<dbReference type="EC" id="7.-.-.-" evidence="10"/>
<evidence type="ECO:0000256" key="1">
    <source>
        <dbReference type="ARBA" id="ARBA00022448"/>
    </source>
</evidence>
<evidence type="ECO:0000256" key="7">
    <source>
        <dbReference type="ARBA" id="ARBA00022982"/>
    </source>
</evidence>
<keyword evidence="6 10" id="KW-1278">Translocase</keyword>
<evidence type="ECO:0000256" key="8">
    <source>
        <dbReference type="ARBA" id="ARBA00022989"/>
    </source>
</evidence>
<dbReference type="NCBIfam" id="TIGR01946">
    <property type="entry name" value="rnfD"/>
    <property type="match status" value="1"/>
</dbReference>
<keyword evidence="7 10" id="KW-0249">Electron transport</keyword>
<accession>A0A060DFZ9</accession>
<comment type="subcellular location">
    <subcellularLocation>
        <location evidence="10">Cell membrane</location>
        <topology evidence="10">Multi-pass membrane protein</topology>
    </subcellularLocation>
</comment>
<keyword evidence="9 10" id="KW-0472">Membrane</keyword>
<feature type="transmembrane region" description="Helical" evidence="10">
    <location>
        <begin position="268"/>
        <end position="285"/>
    </location>
</feature>
<evidence type="ECO:0000256" key="3">
    <source>
        <dbReference type="ARBA" id="ARBA00022630"/>
    </source>
</evidence>
<name>A0A060DFZ9_9FIRM</name>
<dbReference type="InterPro" id="IPR011303">
    <property type="entry name" value="RnfD_bac"/>
</dbReference>
<dbReference type="AlphaFoldDB" id="A0A060DFZ9"/>
<keyword evidence="2 10" id="KW-0597">Phosphoprotein</keyword>
<organism evidence="11">
    <name type="scientific">Halobacteroides sp. TB21</name>
    <dbReference type="NCBI Taxonomy" id="1504410"/>
    <lineage>
        <taxon>Bacteria</taxon>
        <taxon>Bacillati</taxon>
        <taxon>Bacillota</taxon>
        <taxon>Clostridia</taxon>
        <taxon>Halanaerobiales</taxon>
        <taxon>Halobacteroidaceae</taxon>
        <taxon>Halobacteroides</taxon>
    </lineage>
</organism>
<dbReference type="HAMAP" id="MF_00462">
    <property type="entry name" value="RsxD_RnfD"/>
    <property type="match status" value="1"/>
</dbReference>
<comment type="subunit">
    <text evidence="10">The complex is composed of six subunits: RnfA, RnfB, RnfC, RnfD, RnfE and RnfG.</text>
</comment>
<keyword evidence="8 10" id="KW-1133">Transmembrane helix</keyword>
<feature type="transmembrane region" description="Helical" evidence="10">
    <location>
        <begin position="24"/>
        <end position="43"/>
    </location>
</feature>
<dbReference type="GO" id="GO:0022900">
    <property type="term" value="P:electron transport chain"/>
    <property type="evidence" value="ECO:0007669"/>
    <property type="project" value="UniProtKB-UniRule"/>
</dbReference>
<reference evidence="11" key="1">
    <citation type="submission" date="2014-04" db="EMBL/GenBank/DDBJ databases">
        <title>A microbial consortium from deep-sea hypersaline lake Thetis couples anaerobic glycine betaine degradation to methane and acetate production.</title>
        <authorList>
            <person name="La Cono V."/>
            <person name="Arcadi E."/>
            <person name="La Spada G."/>
            <person name="Smedile F."/>
            <person name="Messina E."/>
            <person name="Giuliano L."/>
            <person name="Yakimov M.M."/>
        </authorList>
    </citation>
    <scope>NUCLEOTIDE SEQUENCE</scope>
    <source>
        <strain evidence="11">TB21</strain>
    </source>
</reference>
<evidence type="ECO:0000313" key="11">
    <source>
        <dbReference type="EMBL" id="AIB09469.1"/>
    </source>
</evidence>
<keyword evidence="3 10" id="KW-0285">Flavoprotein</keyword>
<feature type="transmembrane region" description="Helical" evidence="10">
    <location>
        <begin position="49"/>
        <end position="68"/>
    </location>
</feature>
<proteinExistence type="inferred from homology"/>
<evidence type="ECO:0000256" key="2">
    <source>
        <dbReference type="ARBA" id="ARBA00022553"/>
    </source>
</evidence>
<protein>
    <recommendedName>
        <fullName evidence="10">Ion-translocating oxidoreductase complex subunit D</fullName>
        <ecNumber evidence="10">7.-.-.-</ecNumber>
    </recommendedName>
    <alternativeName>
        <fullName evidence="10">Rnf electron transport complex subunit D</fullName>
    </alternativeName>
</protein>
<dbReference type="GO" id="GO:0055085">
    <property type="term" value="P:transmembrane transport"/>
    <property type="evidence" value="ECO:0007669"/>
    <property type="project" value="InterPro"/>
</dbReference>
<dbReference type="EMBL" id="KJ670377">
    <property type="protein sequence ID" value="AIB09469.1"/>
    <property type="molecule type" value="Genomic_DNA"/>
</dbReference>
<feature type="transmembrane region" description="Helical" evidence="10">
    <location>
        <begin position="188"/>
        <end position="209"/>
    </location>
</feature>
<dbReference type="Pfam" id="PF03116">
    <property type="entry name" value="NQR2_RnfD_RnfE"/>
    <property type="match status" value="1"/>
</dbReference>
<evidence type="ECO:0000256" key="6">
    <source>
        <dbReference type="ARBA" id="ARBA00022967"/>
    </source>
</evidence>